<feature type="binding site" evidence="4">
    <location>
        <position position="282"/>
    </location>
    <ligand>
        <name>substrate</name>
    </ligand>
</feature>
<gene>
    <name evidence="6" type="primary">wcaG</name>
    <name evidence="4" type="synonym">hldD</name>
    <name evidence="6" type="ORF">dmi4</name>
</gene>
<dbReference type="GO" id="GO:0097171">
    <property type="term" value="P:ADP-L-glycero-beta-D-manno-heptose biosynthetic process"/>
    <property type="evidence" value="ECO:0007669"/>
    <property type="project" value="UniProtKB-UniPathway"/>
</dbReference>
<dbReference type="GO" id="GO:0008712">
    <property type="term" value="F:ADP-glyceromanno-heptose 6-epimerase activity"/>
    <property type="evidence" value="ECO:0007669"/>
    <property type="project" value="UniProtKB-UniRule"/>
</dbReference>
<feature type="binding site" evidence="4">
    <location>
        <begin position="10"/>
        <end position="11"/>
    </location>
    <ligand>
        <name>NADP(+)</name>
        <dbReference type="ChEBI" id="CHEBI:58349"/>
    </ligand>
</feature>
<evidence type="ECO:0000256" key="2">
    <source>
        <dbReference type="ARBA" id="ARBA00023235"/>
    </source>
</evidence>
<feature type="binding site" evidence="4">
    <location>
        <begin position="75"/>
        <end position="79"/>
    </location>
    <ligand>
        <name>NADP(+)</name>
        <dbReference type="ChEBI" id="CHEBI:58349"/>
    </ligand>
</feature>
<dbReference type="HAMAP" id="MF_01601">
    <property type="entry name" value="Heptose_epimerase"/>
    <property type="match status" value="1"/>
</dbReference>
<dbReference type="InterPro" id="IPR001509">
    <property type="entry name" value="Epimerase_deHydtase"/>
</dbReference>
<dbReference type="EC" id="5.1.3.20" evidence="4"/>
<feature type="active site" description="Proton acceptor" evidence="4">
    <location>
        <position position="144"/>
    </location>
</feature>
<name>Q2N4X5_DESML</name>
<sequence length="328" mass="37478">MIVITGGAGFIGSAIACRLNRRGIDDLLIVDHLGESEKWKNLVPLRYLDYLDRSDFIEKLETNAFGNDIRTIFHLGACSSTTERNADFLMENNYRYTARIAQWQTIHRDCRFIYASSAATYGAGEQGYKDDAATLHRLRPLNMYGYSKHLFDLLARRKGWLDHMVGLKYFNVYGPNEYHKGDMRSVVNKAYPDVRDNGRIRLFKSYRRDYGDGEQVRDFIYVADAAAMTLFFLDHPEVNGIFNIGTGTARSWNDVARALFSAAGKPVNIEYVPMPESLRGKYQYHTCADLSRLREAGCTHACTPLEEAVREYVRDYLALDSRLDPEKG</sequence>
<evidence type="ECO:0000256" key="3">
    <source>
        <dbReference type="ARBA" id="ARBA00023277"/>
    </source>
</evidence>
<comment type="cofactor">
    <cofactor evidence="4">
        <name>NADP(+)</name>
        <dbReference type="ChEBI" id="CHEBI:58349"/>
    </cofactor>
    <text evidence="4">Binds 1 NADP(+) per subunit.</text>
</comment>
<dbReference type="EMBL" id="CT009609">
    <property type="protein sequence ID" value="CAJ13742.1"/>
    <property type="molecule type" value="Genomic_DNA"/>
</dbReference>
<protein>
    <recommendedName>
        <fullName evidence="4">ADP-L-glycero-D-manno-heptose-6-epimerase</fullName>
        <ecNumber evidence="4">5.1.3.20</ecNumber>
    </recommendedName>
    <alternativeName>
        <fullName evidence="4">ADP-L-glycero-beta-D-manno-heptose-6-epimerase</fullName>
        <shortName evidence="4">ADP-glyceromanno-heptose 6-epimerase</shortName>
        <shortName evidence="4">ADP-hep 6-epimerase</shortName>
        <shortName evidence="4">AGME</shortName>
    </alternativeName>
</protein>
<dbReference type="CDD" id="cd05248">
    <property type="entry name" value="ADP_GME_SDR_e"/>
    <property type="match status" value="1"/>
</dbReference>
<dbReference type="NCBIfam" id="TIGR02197">
    <property type="entry name" value="heptose_epim"/>
    <property type="match status" value="1"/>
</dbReference>
<dbReference type="InterPro" id="IPR011912">
    <property type="entry name" value="Heptose_epim"/>
</dbReference>
<feature type="binding site" evidence="4">
    <location>
        <position position="180"/>
    </location>
    <ligand>
        <name>NADP(+)</name>
        <dbReference type="ChEBI" id="CHEBI:58349"/>
    </ligand>
</feature>
<evidence type="ECO:0000256" key="4">
    <source>
        <dbReference type="HAMAP-Rule" id="MF_01601"/>
    </source>
</evidence>
<comment type="function">
    <text evidence="4">Catalyzes the interconversion between ADP-D-glycero-beta-D-manno-heptose and ADP-L-glycero-beta-D-manno-heptose via an epimerization at carbon 6 of the heptose.</text>
</comment>
<feature type="binding site" evidence="4">
    <location>
        <position position="53"/>
    </location>
    <ligand>
        <name>NADP(+)</name>
        <dbReference type="ChEBI" id="CHEBI:58349"/>
    </ligand>
</feature>
<evidence type="ECO:0000256" key="1">
    <source>
        <dbReference type="ARBA" id="ARBA00022857"/>
    </source>
</evidence>
<feature type="binding site" evidence="4">
    <location>
        <begin position="31"/>
        <end position="32"/>
    </location>
    <ligand>
        <name>NADP(+)</name>
        <dbReference type="ChEBI" id="CHEBI:58349"/>
    </ligand>
</feature>
<keyword evidence="3 4" id="KW-0119">Carbohydrate metabolism</keyword>
<feature type="binding site" evidence="4">
    <location>
        <position position="171"/>
    </location>
    <ligand>
        <name>substrate</name>
    </ligand>
</feature>
<dbReference type="Gene3D" id="3.90.25.10">
    <property type="entry name" value="UDP-galactose 4-epimerase, domain 1"/>
    <property type="match status" value="1"/>
</dbReference>
<dbReference type="AlphaFoldDB" id="Q2N4X5"/>
<dbReference type="Pfam" id="PF01370">
    <property type="entry name" value="Epimerase"/>
    <property type="match status" value="1"/>
</dbReference>
<feature type="binding site" evidence="4">
    <location>
        <position position="217"/>
    </location>
    <ligand>
        <name>substrate</name>
    </ligand>
</feature>
<keyword evidence="2 4" id="KW-0413">Isomerase</keyword>
<feature type="binding site" evidence="4">
    <location>
        <position position="148"/>
    </location>
    <ligand>
        <name>NADP(+)</name>
        <dbReference type="ChEBI" id="CHEBI:58349"/>
    </ligand>
</feature>
<accession>Q2N4X5</accession>
<dbReference type="PATRIC" id="fig|897.4.peg.710"/>
<dbReference type="PANTHER" id="PTHR43103">
    <property type="entry name" value="NUCLEOSIDE-DIPHOSPHATE-SUGAR EPIMERASE"/>
    <property type="match status" value="1"/>
</dbReference>
<organism evidence="6">
    <name type="scientific">Desulfococcus multivorans</name>
    <dbReference type="NCBI Taxonomy" id="897"/>
    <lineage>
        <taxon>Bacteria</taxon>
        <taxon>Pseudomonadati</taxon>
        <taxon>Thermodesulfobacteriota</taxon>
        <taxon>Desulfobacteria</taxon>
        <taxon>Desulfobacterales</taxon>
        <taxon>Desulfococcaceae</taxon>
        <taxon>Desulfococcus</taxon>
    </lineage>
</organism>
<dbReference type="RefSeq" id="WP_020876126.1">
    <property type="nucleotide sequence ID" value="NZ_CP015381.1"/>
</dbReference>
<comment type="subunit">
    <text evidence="4">Homopentamer.</text>
</comment>
<dbReference type="PANTHER" id="PTHR43103:SF3">
    <property type="entry name" value="ADP-L-GLYCERO-D-MANNO-HEPTOSE-6-EPIMERASE"/>
    <property type="match status" value="1"/>
</dbReference>
<comment type="pathway">
    <text evidence="4">Nucleotide-sugar biosynthesis; ADP-L-glycero-beta-D-manno-heptose biosynthesis; ADP-L-glycero-beta-D-manno-heptose from D-glycero-beta-D-manno-heptose 7-phosphate: step 4/4.</text>
</comment>
<keyword evidence="1 4" id="KW-0521">NADP</keyword>
<dbReference type="InterPro" id="IPR036291">
    <property type="entry name" value="NAD(P)-bd_dom_sf"/>
</dbReference>
<evidence type="ECO:0000313" key="6">
    <source>
        <dbReference type="EMBL" id="CAJ13742.1"/>
    </source>
</evidence>
<dbReference type="Gene3D" id="3.40.50.720">
    <property type="entry name" value="NAD(P)-binding Rossmann-like Domain"/>
    <property type="match status" value="1"/>
</dbReference>
<proteinExistence type="inferred from homology"/>
<feature type="binding site" evidence="4">
    <location>
        <position position="182"/>
    </location>
    <ligand>
        <name>substrate</name>
    </ligand>
</feature>
<comment type="similarity">
    <text evidence="4">Belongs to the NAD(P)-dependent epimerase/dehydratase family. HldD subfamily.</text>
</comment>
<feature type="active site" description="Proton acceptor" evidence="4">
    <location>
        <position position="180"/>
    </location>
</feature>
<feature type="binding site" evidence="4">
    <location>
        <position position="172"/>
    </location>
    <ligand>
        <name>NADP(+)</name>
        <dbReference type="ChEBI" id="CHEBI:58349"/>
    </ligand>
</feature>
<feature type="binding site" evidence="4">
    <location>
        <position position="189"/>
    </location>
    <ligand>
        <name>substrate</name>
    </ligand>
</feature>
<dbReference type="KEGG" id="dml:Dmul_06120"/>
<dbReference type="SUPFAM" id="SSF51735">
    <property type="entry name" value="NAD(P)-binding Rossmann-fold domains"/>
    <property type="match status" value="1"/>
</dbReference>
<feature type="binding site" evidence="4">
    <location>
        <begin position="203"/>
        <end position="206"/>
    </location>
    <ligand>
        <name>substrate</name>
    </ligand>
</feature>
<evidence type="ECO:0000259" key="5">
    <source>
        <dbReference type="Pfam" id="PF01370"/>
    </source>
</evidence>
<comment type="catalytic activity">
    <reaction evidence="4">
        <text>ADP-D-glycero-beta-D-manno-heptose = ADP-L-glycero-beta-D-manno-heptose</text>
        <dbReference type="Rhea" id="RHEA:17577"/>
        <dbReference type="ChEBI" id="CHEBI:59967"/>
        <dbReference type="ChEBI" id="CHEBI:61506"/>
        <dbReference type="EC" id="5.1.3.20"/>
    </reaction>
</comment>
<comment type="domain">
    <text evidence="4">Contains a large N-terminal NADP-binding domain, and a smaller C-terminal substrate-binding domain.</text>
</comment>
<dbReference type="UniPathway" id="UPA00356">
    <property type="reaction ID" value="UER00440"/>
</dbReference>
<dbReference type="GO" id="GO:0050661">
    <property type="term" value="F:NADP binding"/>
    <property type="evidence" value="ECO:0007669"/>
    <property type="project" value="InterPro"/>
</dbReference>
<feature type="domain" description="NAD-dependent epimerase/dehydratase" evidence="5">
    <location>
        <begin position="2"/>
        <end position="245"/>
    </location>
</feature>
<feature type="binding site" evidence="4">
    <location>
        <position position="38"/>
    </location>
    <ligand>
        <name>NADP(+)</name>
        <dbReference type="ChEBI" id="CHEBI:58349"/>
    </ligand>
</feature>
<feature type="binding site" evidence="4">
    <location>
        <position position="92"/>
    </location>
    <ligand>
        <name>NADP(+)</name>
        <dbReference type="ChEBI" id="CHEBI:58349"/>
    </ligand>
</feature>
<dbReference type="GO" id="GO:0005975">
    <property type="term" value="P:carbohydrate metabolic process"/>
    <property type="evidence" value="ECO:0007669"/>
    <property type="project" value="UniProtKB-UniRule"/>
</dbReference>
<reference evidence="6" key="1">
    <citation type="journal article" date="2007" name="J. Mol. Microbiol. Biotechnol.">
        <title>Analyses of the vrl gene cluster in Desulfococcus multivorans: homologous to the virulence-associated locus of the ovine footrot pathogen Dichelobacter nodosus strain A198.</title>
        <authorList>
            <person name="Knaust F."/>
            <person name="Kube M."/>
            <person name="Reinhardt R."/>
            <person name="Rabus R."/>
        </authorList>
    </citation>
    <scope>NUCLEOTIDE SEQUENCE</scope>
</reference>